<keyword evidence="5 13" id="KW-0349">Heme</keyword>
<keyword evidence="15" id="KW-1133">Transmembrane helix</keyword>
<evidence type="ECO:0000313" key="17">
    <source>
        <dbReference type="Proteomes" id="UP000265040"/>
    </source>
</evidence>
<dbReference type="SUPFAM" id="SSF48264">
    <property type="entry name" value="Cytochrome P450"/>
    <property type="match status" value="1"/>
</dbReference>
<dbReference type="PRINTS" id="PR00463">
    <property type="entry name" value="EP450I"/>
</dbReference>
<evidence type="ECO:0000256" key="10">
    <source>
        <dbReference type="ARBA" id="ARBA00023004"/>
    </source>
</evidence>
<keyword evidence="10 13" id="KW-0408">Iron</keyword>
<dbReference type="Ensembl" id="ENSATET00000034947.3">
    <property type="protein sequence ID" value="ENSATEP00000034449.3"/>
    <property type="gene ID" value="ENSATEG00000026415.2"/>
</dbReference>
<keyword evidence="17" id="KW-1185">Reference proteome</keyword>
<dbReference type="GO" id="GO:0020037">
    <property type="term" value="F:heme binding"/>
    <property type="evidence" value="ECO:0007669"/>
    <property type="project" value="InterPro"/>
</dbReference>
<dbReference type="PANTHER" id="PTHR24300">
    <property type="entry name" value="CYTOCHROME P450 508A4-RELATED"/>
    <property type="match status" value="1"/>
</dbReference>
<dbReference type="InterPro" id="IPR050182">
    <property type="entry name" value="Cytochrome_P450_fam2"/>
</dbReference>
<dbReference type="Proteomes" id="UP000265040">
    <property type="component" value="Chromosome 24"/>
</dbReference>
<reference evidence="16" key="2">
    <citation type="submission" date="2025-08" db="UniProtKB">
        <authorList>
            <consortium name="Ensembl"/>
        </authorList>
    </citation>
    <scope>IDENTIFICATION</scope>
</reference>
<evidence type="ECO:0000256" key="15">
    <source>
        <dbReference type="SAM" id="Phobius"/>
    </source>
</evidence>
<comment type="cofactor">
    <cofactor evidence="1 13">
        <name>heme</name>
        <dbReference type="ChEBI" id="CHEBI:30413"/>
    </cofactor>
</comment>
<dbReference type="FunFam" id="1.10.630.10:FF:000010">
    <property type="entry name" value="cytochrome P450 2W1 isoform X2"/>
    <property type="match status" value="1"/>
</dbReference>
<evidence type="ECO:0000256" key="1">
    <source>
        <dbReference type="ARBA" id="ARBA00001971"/>
    </source>
</evidence>
<dbReference type="GO" id="GO:0046222">
    <property type="term" value="P:aflatoxin metabolic process"/>
    <property type="evidence" value="ECO:0007669"/>
    <property type="project" value="UniProtKB-ARBA"/>
</dbReference>
<evidence type="ECO:0000256" key="3">
    <source>
        <dbReference type="ARBA" id="ARBA00004586"/>
    </source>
</evidence>
<dbReference type="PRINTS" id="PR00385">
    <property type="entry name" value="P450"/>
</dbReference>
<dbReference type="PANTHER" id="PTHR24300:SF319">
    <property type="entry name" value="CYTOCHROME P450, FAMILY 2, SUBFAMILY AC, POLYPEPTIDE 1"/>
    <property type="match status" value="1"/>
</dbReference>
<evidence type="ECO:0000256" key="8">
    <source>
        <dbReference type="ARBA" id="ARBA00022848"/>
    </source>
</evidence>
<keyword evidence="11 14" id="KW-0503">Monooxygenase</keyword>
<reference evidence="16" key="1">
    <citation type="submission" date="2021-04" db="EMBL/GenBank/DDBJ databases">
        <authorList>
            <consortium name="Wellcome Sanger Institute Data Sharing"/>
        </authorList>
    </citation>
    <scope>NUCLEOTIDE SEQUENCE [LARGE SCALE GENOMIC DNA]</scope>
</reference>
<evidence type="ECO:0000256" key="11">
    <source>
        <dbReference type="ARBA" id="ARBA00023033"/>
    </source>
</evidence>
<dbReference type="GO" id="GO:0005789">
    <property type="term" value="C:endoplasmic reticulum membrane"/>
    <property type="evidence" value="ECO:0007669"/>
    <property type="project" value="UniProtKB-SubCell"/>
</dbReference>
<evidence type="ECO:0000256" key="9">
    <source>
        <dbReference type="ARBA" id="ARBA00023002"/>
    </source>
</evidence>
<sequence>MGVLDVFLQHSSSTSLFGALVVLLLIYIISSYIFSSKGNGKDPPGPKPLPVLGNLLQLDLERPYNTLMELSKKYGSVFTVYFGSQKVVVLAGYKTVKEALVNHGEEFGDRDLFQIVKDFNRGHGVLWSNGDAWKEMRRFALTNMRDFGMGKKACEDKIAEECDYLIEVFKKYKGEPFDTTQPMNYAVSNIICSIVYGSRFEYDDPKFTSLVDRVNRNIQLLGSPAIQVYNLFPWIGKWFSYRKEFETLFNANKNQNLQMFSHLKESLNPDMCRGIVDAFLAKKQTLEESGVTNSHFNDDHLFAIVLDLFAAGTDTTATTLRWALLLMAKYPKIQDQVQEEISRVIGSRQVQVEDRRNLPFTDAVIHETQRLANIVPMALPHKTSQDVTFQGHFIKKGTTVYPLLTSVLYDETEWEKPHSFYPAHFLDKDGKFVKRDAFMPFSAGRRICVGEGLARMELFIFLTTLMQRFRFTPPPGVSEEELDLTPRVGFTLNPSSHKLCAVSHV</sequence>
<keyword evidence="6 13" id="KW-0479">Metal-binding</keyword>
<dbReference type="GO" id="GO:0006805">
    <property type="term" value="P:xenobiotic metabolic process"/>
    <property type="evidence" value="ECO:0007669"/>
    <property type="project" value="TreeGrafter"/>
</dbReference>
<reference evidence="16" key="3">
    <citation type="submission" date="2025-09" db="UniProtKB">
        <authorList>
            <consortium name="Ensembl"/>
        </authorList>
    </citation>
    <scope>IDENTIFICATION</scope>
</reference>
<evidence type="ECO:0000256" key="5">
    <source>
        <dbReference type="ARBA" id="ARBA00022617"/>
    </source>
</evidence>
<dbReference type="InterPro" id="IPR036396">
    <property type="entry name" value="Cyt_P450_sf"/>
</dbReference>
<dbReference type="PRINTS" id="PR01686">
    <property type="entry name" value="EP450ICYP2D"/>
</dbReference>
<keyword evidence="12 15" id="KW-0472">Membrane</keyword>
<keyword evidence="15" id="KW-0812">Transmembrane</keyword>
<dbReference type="InterPro" id="IPR001128">
    <property type="entry name" value="Cyt_P450"/>
</dbReference>
<dbReference type="InterPro" id="IPR017972">
    <property type="entry name" value="Cyt_P450_CS"/>
</dbReference>
<dbReference type="GO" id="GO:0016712">
    <property type="term" value="F:oxidoreductase activity, acting on paired donors, with incorporation or reduction of molecular oxygen, reduced flavin or flavoprotein as one donor, and incorporation of one atom of oxygen"/>
    <property type="evidence" value="ECO:0007669"/>
    <property type="project" value="InterPro"/>
</dbReference>
<dbReference type="Pfam" id="PF00067">
    <property type="entry name" value="p450"/>
    <property type="match status" value="1"/>
</dbReference>
<evidence type="ECO:0000256" key="7">
    <source>
        <dbReference type="ARBA" id="ARBA00022824"/>
    </source>
</evidence>
<evidence type="ECO:0000256" key="13">
    <source>
        <dbReference type="PIRSR" id="PIRSR602401-1"/>
    </source>
</evidence>
<dbReference type="InterPro" id="IPR002401">
    <property type="entry name" value="Cyt_P450_E_grp-I"/>
</dbReference>
<organism evidence="16 17">
    <name type="scientific">Anabas testudineus</name>
    <name type="common">Climbing perch</name>
    <name type="synonym">Anthias testudineus</name>
    <dbReference type="NCBI Taxonomy" id="64144"/>
    <lineage>
        <taxon>Eukaryota</taxon>
        <taxon>Metazoa</taxon>
        <taxon>Chordata</taxon>
        <taxon>Craniata</taxon>
        <taxon>Vertebrata</taxon>
        <taxon>Euteleostomi</taxon>
        <taxon>Actinopterygii</taxon>
        <taxon>Neopterygii</taxon>
        <taxon>Teleostei</taxon>
        <taxon>Neoteleostei</taxon>
        <taxon>Acanthomorphata</taxon>
        <taxon>Anabantaria</taxon>
        <taxon>Anabantiformes</taxon>
        <taxon>Anabantoidei</taxon>
        <taxon>Anabantidae</taxon>
        <taxon>Anabas</taxon>
    </lineage>
</organism>
<evidence type="ECO:0000256" key="12">
    <source>
        <dbReference type="ARBA" id="ARBA00023136"/>
    </source>
</evidence>
<dbReference type="GO" id="GO:0005506">
    <property type="term" value="F:iron ion binding"/>
    <property type="evidence" value="ECO:0007669"/>
    <property type="project" value="InterPro"/>
</dbReference>
<dbReference type="AlphaFoldDB" id="A0A3Q1JTW0"/>
<evidence type="ECO:0008006" key="18">
    <source>
        <dbReference type="Google" id="ProtNLM"/>
    </source>
</evidence>
<dbReference type="GO" id="GO:0006082">
    <property type="term" value="P:organic acid metabolic process"/>
    <property type="evidence" value="ECO:0007669"/>
    <property type="project" value="TreeGrafter"/>
</dbReference>
<dbReference type="PROSITE" id="PS00086">
    <property type="entry name" value="CYTOCHROME_P450"/>
    <property type="match status" value="1"/>
</dbReference>
<accession>A0A3Q1JTW0</accession>
<keyword evidence="8" id="KW-0492">Microsome</keyword>
<feature type="binding site" description="axial binding residue" evidence="13">
    <location>
        <position position="448"/>
    </location>
    <ligand>
        <name>heme</name>
        <dbReference type="ChEBI" id="CHEBI:30413"/>
    </ligand>
    <ligandPart>
        <name>Fe</name>
        <dbReference type="ChEBI" id="CHEBI:18248"/>
    </ligandPart>
</feature>
<keyword evidence="9 14" id="KW-0560">Oxidoreductase</keyword>
<dbReference type="InterPro" id="IPR008069">
    <property type="entry name" value="Cyt_P450_E_grp-I_CYP2D-like"/>
</dbReference>
<evidence type="ECO:0000256" key="6">
    <source>
        <dbReference type="ARBA" id="ARBA00022723"/>
    </source>
</evidence>
<gene>
    <name evidence="16" type="primary">PLOD2</name>
</gene>
<dbReference type="GeneTree" id="ENSGT00940000162649"/>
<evidence type="ECO:0000313" key="16">
    <source>
        <dbReference type="Ensembl" id="ENSATEP00000034449.3"/>
    </source>
</evidence>
<evidence type="ECO:0000256" key="4">
    <source>
        <dbReference type="ARBA" id="ARBA00010617"/>
    </source>
</evidence>
<evidence type="ECO:0000256" key="2">
    <source>
        <dbReference type="ARBA" id="ARBA00004524"/>
    </source>
</evidence>
<comment type="similarity">
    <text evidence="4 14">Belongs to the cytochrome P450 family.</text>
</comment>
<name>A0A3Q1JTW0_ANATE</name>
<feature type="transmembrane region" description="Helical" evidence="15">
    <location>
        <begin position="15"/>
        <end position="34"/>
    </location>
</feature>
<dbReference type="Gene3D" id="1.10.630.10">
    <property type="entry name" value="Cytochrome P450"/>
    <property type="match status" value="1"/>
</dbReference>
<keyword evidence="7" id="KW-0256">Endoplasmic reticulum</keyword>
<protein>
    <recommendedName>
        <fullName evidence="18">Cytochrome P450 2K1-like</fullName>
    </recommendedName>
</protein>
<comment type="subcellular location">
    <subcellularLocation>
        <location evidence="3">Endoplasmic reticulum membrane</location>
    </subcellularLocation>
    <subcellularLocation>
        <location evidence="2">Microsome membrane</location>
    </subcellularLocation>
</comment>
<evidence type="ECO:0000256" key="14">
    <source>
        <dbReference type="RuleBase" id="RU000461"/>
    </source>
</evidence>
<proteinExistence type="inferred from homology"/>